<proteinExistence type="predicted"/>
<gene>
    <name evidence="1" type="ORF">Poli38472_004762</name>
</gene>
<organism evidence="1 2">
    <name type="scientific">Pythium oligandrum</name>
    <name type="common">Mycoparasitic fungus</name>
    <dbReference type="NCBI Taxonomy" id="41045"/>
    <lineage>
        <taxon>Eukaryota</taxon>
        <taxon>Sar</taxon>
        <taxon>Stramenopiles</taxon>
        <taxon>Oomycota</taxon>
        <taxon>Peronosporomycetes</taxon>
        <taxon>Pythiales</taxon>
        <taxon>Pythiaceae</taxon>
        <taxon>Pythium</taxon>
    </lineage>
</organism>
<evidence type="ECO:0000313" key="1">
    <source>
        <dbReference type="EMBL" id="TMW59693.1"/>
    </source>
</evidence>
<dbReference type="AlphaFoldDB" id="A0A8K1CBN1"/>
<dbReference type="Proteomes" id="UP000794436">
    <property type="component" value="Unassembled WGS sequence"/>
</dbReference>
<protein>
    <submittedName>
        <fullName evidence="1">Uncharacterized protein</fullName>
    </submittedName>
</protein>
<evidence type="ECO:0000313" key="2">
    <source>
        <dbReference type="Proteomes" id="UP000794436"/>
    </source>
</evidence>
<keyword evidence="2" id="KW-1185">Reference proteome</keyword>
<name>A0A8K1CBN1_PYTOL</name>
<dbReference type="EMBL" id="SPLM01000109">
    <property type="protein sequence ID" value="TMW59693.1"/>
    <property type="molecule type" value="Genomic_DNA"/>
</dbReference>
<sequence>MEAVSVVQVLHQVCSLGSKVKQQNETLKSGLELLRDQRVSLQEKLGSGELAPSELLHKCLLKLKDAIEAIKEFQKANVIEQAFKRKSLLRCLKDCEARVTDILATQRFINAESTINRWQGMYNMLDGLAEDIHTLVQTKQVDTRFPEGVVRAGVFM</sequence>
<comment type="caution">
    <text evidence="1">The sequence shown here is derived from an EMBL/GenBank/DDBJ whole genome shotgun (WGS) entry which is preliminary data.</text>
</comment>
<accession>A0A8K1CBN1</accession>
<reference evidence="1" key="1">
    <citation type="submission" date="2019-03" db="EMBL/GenBank/DDBJ databases">
        <title>Long read genome sequence of the mycoparasitic Pythium oligandrum ATCC 38472 isolated from sugarbeet rhizosphere.</title>
        <authorList>
            <person name="Gaulin E."/>
        </authorList>
    </citation>
    <scope>NUCLEOTIDE SEQUENCE</scope>
    <source>
        <strain evidence="1">ATCC 38472_TT</strain>
    </source>
</reference>